<proteinExistence type="predicted"/>
<name>A0A8R1E127_CAEJA</name>
<feature type="compositionally biased region" description="Basic and acidic residues" evidence="1">
    <location>
        <begin position="275"/>
        <end position="288"/>
    </location>
</feature>
<protein>
    <submittedName>
        <fullName evidence="2">Uncharacterized protein</fullName>
    </submittedName>
</protein>
<dbReference type="AlphaFoldDB" id="A0A8R1E127"/>
<feature type="region of interest" description="Disordered" evidence="1">
    <location>
        <begin position="132"/>
        <end position="188"/>
    </location>
</feature>
<feature type="compositionally biased region" description="Basic and acidic residues" evidence="1">
    <location>
        <begin position="159"/>
        <end position="169"/>
    </location>
</feature>
<reference evidence="2" key="2">
    <citation type="submission" date="2022-06" db="UniProtKB">
        <authorList>
            <consortium name="EnsemblMetazoa"/>
        </authorList>
    </citation>
    <scope>IDENTIFICATION</scope>
    <source>
        <strain evidence="2">DF5081</strain>
    </source>
</reference>
<organism evidence="2 3">
    <name type="scientific">Caenorhabditis japonica</name>
    <dbReference type="NCBI Taxonomy" id="281687"/>
    <lineage>
        <taxon>Eukaryota</taxon>
        <taxon>Metazoa</taxon>
        <taxon>Ecdysozoa</taxon>
        <taxon>Nematoda</taxon>
        <taxon>Chromadorea</taxon>
        <taxon>Rhabditida</taxon>
        <taxon>Rhabditina</taxon>
        <taxon>Rhabditomorpha</taxon>
        <taxon>Rhabditoidea</taxon>
        <taxon>Rhabditidae</taxon>
        <taxon>Peloderinae</taxon>
        <taxon>Caenorhabditis</taxon>
    </lineage>
</organism>
<evidence type="ECO:0000313" key="3">
    <source>
        <dbReference type="Proteomes" id="UP000005237"/>
    </source>
</evidence>
<evidence type="ECO:0000256" key="1">
    <source>
        <dbReference type="SAM" id="MobiDB-lite"/>
    </source>
</evidence>
<dbReference type="Proteomes" id="UP000005237">
    <property type="component" value="Unassembled WGS sequence"/>
</dbReference>
<feature type="region of interest" description="Disordered" evidence="1">
    <location>
        <begin position="262"/>
        <end position="288"/>
    </location>
</feature>
<evidence type="ECO:0000313" key="2">
    <source>
        <dbReference type="EnsemblMetazoa" id="CJA15825.1"/>
    </source>
</evidence>
<accession>A0A8R1E127</accession>
<sequence>MCGAKTFQQLLALPQYQPMHIDDVISNRASTPNHENDDPTNRYTLSDLDISEVVEREFEEKVEYERFHEDIETKMSTALEISSSPQVSENVVAVKPRKSTRVKRATVHFSPQDPPRRKNELTTSLLGMIEPVMSPGANHFSEYKKSRKSKKASKIVQPKVEEKEKEERVAAISKKSQKSKRTQNNVKKKKTITYFSVLPGPPNDNSLRRSKRVRVEPLRFWLGEAPVYVTSPGGGRRLRGVTDVVIEDKKVHEFQTPLVKLATEERKTQRHRRVERIPNSDEENSGRK</sequence>
<feature type="compositionally biased region" description="Basic residues" evidence="1">
    <location>
        <begin position="175"/>
        <end position="188"/>
    </location>
</feature>
<dbReference type="EnsemblMetazoa" id="CJA15825.1">
    <property type="protein sequence ID" value="CJA15825.1"/>
    <property type="gene ID" value="WBGene00135029"/>
</dbReference>
<reference evidence="3" key="1">
    <citation type="submission" date="2010-08" db="EMBL/GenBank/DDBJ databases">
        <authorList>
            <consortium name="Caenorhabditis japonica Sequencing Consortium"/>
            <person name="Wilson R.K."/>
        </authorList>
    </citation>
    <scope>NUCLEOTIDE SEQUENCE [LARGE SCALE GENOMIC DNA]</scope>
    <source>
        <strain evidence="3">DF5081</strain>
    </source>
</reference>
<keyword evidence="3" id="KW-1185">Reference proteome</keyword>